<reference evidence="3 4" key="1">
    <citation type="journal article" date="2010" name="Plant Cell">
        <title>The Chlorella variabilis NC64A genome reveals adaptation to photosymbiosis, coevolution with viruses, and cryptic sex.</title>
        <authorList>
            <person name="Blanc G."/>
            <person name="Duncan G."/>
            <person name="Agarkova I."/>
            <person name="Borodovsky M."/>
            <person name="Gurnon J."/>
            <person name="Kuo A."/>
            <person name="Lindquist E."/>
            <person name="Lucas S."/>
            <person name="Pangilinan J."/>
            <person name="Polle J."/>
            <person name="Salamov A."/>
            <person name="Terry A."/>
            <person name="Yamada T."/>
            <person name="Dunigan D.D."/>
            <person name="Grigoriev I.V."/>
            <person name="Claverie J.M."/>
            <person name="Van Etten J.L."/>
        </authorList>
    </citation>
    <scope>NUCLEOTIDE SEQUENCE [LARGE SCALE GENOMIC DNA]</scope>
    <source>
        <strain evidence="3 4">NC64A</strain>
    </source>
</reference>
<feature type="transmembrane region" description="Helical" evidence="2">
    <location>
        <begin position="280"/>
        <end position="300"/>
    </location>
</feature>
<organism evidence="4">
    <name type="scientific">Chlorella variabilis</name>
    <name type="common">Green alga</name>
    <dbReference type="NCBI Taxonomy" id="554065"/>
    <lineage>
        <taxon>Eukaryota</taxon>
        <taxon>Viridiplantae</taxon>
        <taxon>Chlorophyta</taxon>
        <taxon>core chlorophytes</taxon>
        <taxon>Trebouxiophyceae</taxon>
        <taxon>Chlorellales</taxon>
        <taxon>Chlorellaceae</taxon>
        <taxon>Chlorella clade</taxon>
        <taxon>Chlorella</taxon>
    </lineage>
</organism>
<feature type="region of interest" description="Disordered" evidence="1">
    <location>
        <begin position="314"/>
        <end position="336"/>
    </location>
</feature>
<feature type="transmembrane region" description="Helical" evidence="2">
    <location>
        <begin position="47"/>
        <end position="68"/>
    </location>
</feature>
<dbReference type="FunCoup" id="E1ZEW0">
    <property type="interactions" value="3"/>
</dbReference>
<dbReference type="OrthoDB" id="419711at2759"/>
<dbReference type="RefSeq" id="XP_005847669.1">
    <property type="nucleotide sequence ID" value="XM_005847607.1"/>
</dbReference>
<gene>
    <name evidence="3" type="ORF">CHLNCDRAFT_134050</name>
</gene>
<dbReference type="GO" id="GO:0016020">
    <property type="term" value="C:membrane"/>
    <property type="evidence" value="ECO:0007669"/>
    <property type="project" value="TreeGrafter"/>
</dbReference>
<feature type="transmembrane region" description="Helical" evidence="2">
    <location>
        <begin position="80"/>
        <end position="102"/>
    </location>
</feature>
<keyword evidence="2" id="KW-1133">Transmembrane helix</keyword>
<dbReference type="eggNOG" id="ENOG502QTZM">
    <property type="taxonomic scope" value="Eukaryota"/>
</dbReference>
<keyword evidence="2" id="KW-0812">Transmembrane</keyword>
<keyword evidence="2" id="KW-0472">Membrane</keyword>
<dbReference type="PANTHER" id="PTHR12242:SF22">
    <property type="entry name" value="OS02G0130600 PROTEIN"/>
    <property type="match status" value="1"/>
</dbReference>
<dbReference type="OMA" id="IINMHSV"/>
<dbReference type="EMBL" id="GL433844">
    <property type="protein sequence ID" value="EFN55567.1"/>
    <property type="molecule type" value="Genomic_DNA"/>
</dbReference>
<dbReference type="AlphaFoldDB" id="E1ZEW0"/>
<evidence type="ECO:0000256" key="2">
    <source>
        <dbReference type="SAM" id="Phobius"/>
    </source>
</evidence>
<dbReference type="InParanoid" id="E1ZEW0"/>
<sequence>MVLPTVIYLVKVTAWAWRIIFINLSNRKNGGLRPDDIIASSVGPPHLLLAYRLAMLGWSLFIGVRQVVQKGRRVFVFYTVWNWWLLTAFFALGSAASLAAWRRRARQRRRAHGAAQPSRGVDWLGNATLATFCVVTPMALLVDVMTWLVLVPMLEREEGEPQRAAYWRAVYHNFESYNMSLAVDFLTWLVLVPMLMDNPDAAHTRFWRQRLYCFESYNQHGFNAVMVLGELLLNRIPVDFYSSGYLALWSSLFGVWSAVFYLNTGRFIYPFLDAHKPYAWAAYLGLFAVHLAAYLTVMGLTKAKQRLLLKGGSATAETPASPCTGPGSSGSRPAQRQYMLRSRVAASLPATLELGTQKLQ</sequence>
<proteinExistence type="predicted"/>
<feature type="transmembrane region" description="Helical" evidence="2">
    <location>
        <begin position="240"/>
        <end position="260"/>
    </location>
</feature>
<dbReference type="KEGG" id="cvr:CHLNCDRAFT_134050"/>
<evidence type="ECO:0000313" key="3">
    <source>
        <dbReference type="EMBL" id="EFN55567.1"/>
    </source>
</evidence>
<accession>E1ZEW0</accession>
<feature type="transmembrane region" description="Helical" evidence="2">
    <location>
        <begin position="6"/>
        <end position="26"/>
    </location>
</feature>
<evidence type="ECO:0000256" key="1">
    <source>
        <dbReference type="SAM" id="MobiDB-lite"/>
    </source>
</evidence>
<protein>
    <submittedName>
        <fullName evidence="3">Uncharacterized protein</fullName>
    </submittedName>
</protein>
<dbReference type="GeneID" id="17355181"/>
<dbReference type="Proteomes" id="UP000008141">
    <property type="component" value="Unassembled WGS sequence"/>
</dbReference>
<name>E1ZEW0_CHLVA</name>
<evidence type="ECO:0000313" key="4">
    <source>
        <dbReference type="Proteomes" id="UP000008141"/>
    </source>
</evidence>
<dbReference type="PANTHER" id="PTHR12242">
    <property type="entry name" value="OS02G0130600 PROTEIN-RELATED"/>
    <property type="match status" value="1"/>
</dbReference>
<keyword evidence="4" id="KW-1185">Reference proteome</keyword>